<dbReference type="AlphaFoldDB" id="X1CZZ8"/>
<name>X1CZZ8_9ZZZZ</name>
<reference evidence="1" key="1">
    <citation type="journal article" date="2014" name="Front. Microbiol.">
        <title>High frequency of phylogenetically diverse reductive dehalogenase-homologous genes in deep subseafloor sedimentary metagenomes.</title>
        <authorList>
            <person name="Kawai M."/>
            <person name="Futagami T."/>
            <person name="Toyoda A."/>
            <person name="Takaki Y."/>
            <person name="Nishi S."/>
            <person name="Hori S."/>
            <person name="Arai W."/>
            <person name="Tsubouchi T."/>
            <person name="Morono Y."/>
            <person name="Uchiyama I."/>
            <person name="Ito T."/>
            <person name="Fujiyama A."/>
            <person name="Inagaki F."/>
            <person name="Takami H."/>
        </authorList>
    </citation>
    <scope>NUCLEOTIDE SEQUENCE</scope>
    <source>
        <strain evidence="1">Expedition CK06-06</strain>
    </source>
</reference>
<comment type="caution">
    <text evidence="1">The sequence shown here is derived from an EMBL/GenBank/DDBJ whole genome shotgun (WGS) entry which is preliminary data.</text>
</comment>
<feature type="non-terminal residue" evidence="1">
    <location>
        <position position="1"/>
    </location>
</feature>
<proteinExistence type="predicted"/>
<sequence>VKYGRHVGINLLMTQQYPSMLEPQLRESIDYYFISRECKYSNRRRIYDFYGGIFPNFEFFEQVFMEMTTNYRFMVIDNRANTGRIEDTVFWYKANLHPPYNAKKFFTWKQLNY</sequence>
<protein>
    <submittedName>
        <fullName evidence="1">Uncharacterized protein</fullName>
    </submittedName>
</protein>
<gene>
    <name evidence="1" type="ORF">S01H4_52543</name>
</gene>
<evidence type="ECO:0000313" key="1">
    <source>
        <dbReference type="EMBL" id="GAH13447.1"/>
    </source>
</evidence>
<dbReference type="EMBL" id="BART01030034">
    <property type="protein sequence ID" value="GAH13447.1"/>
    <property type="molecule type" value="Genomic_DNA"/>
</dbReference>
<organism evidence="1">
    <name type="scientific">marine sediment metagenome</name>
    <dbReference type="NCBI Taxonomy" id="412755"/>
    <lineage>
        <taxon>unclassified sequences</taxon>
        <taxon>metagenomes</taxon>
        <taxon>ecological metagenomes</taxon>
    </lineage>
</organism>
<accession>X1CZZ8</accession>